<evidence type="ECO:0000313" key="6">
    <source>
        <dbReference type="EMBL" id="KGA20237.1"/>
    </source>
</evidence>
<dbReference type="InterPro" id="IPR046335">
    <property type="entry name" value="LacI/GalR-like_sensor"/>
</dbReference>
<accession>A0A094QA05</accession>
<dbReference type="CDD" id="cd06267">
    <property type="entry name" value="PBP1_LacI_sugar_binding-like"/>
    <property type="match status" value="1"/>
</dbReference>
<dbReference type="SMART" id="SM00354">
    <property type="entry name" value="HTH_LACI"/>
    <property type="match status" value="1"/>
</dbReference>
<dbReference type="InterPro" id="IPR000843">
    <property type="entry name" value="HTH_LacI"/>
</dbReference>
<gene>
    <name evidence="6" type="ORF">GM51_5510</name>
</gene>
<sequence length="342" mass="36922">MSTVTITDVAKHVGVSVATISRHLSGFTVRNEEKIRQAIIELNYRPSAAARNLKSGRTGIIAIVVPDITNPFFASIVEGAEGAVGEDRMILLVNTGDSRQREEKALAQLFGRVDGVIMAPLTEDEEGPSFFSQFGLPIVFVDRVTQDGEKFSTALTDNAKGATIATNYLIALGHKKIAMISGPLSTTPGKKRADGFKDSLKESGLPCQYFIESDFSEEGGYAAMCALLEREDAPTAVFAANNLMTIGALHALRDRGVAVPHQISIIGFDDLDFAELMNPPLTVIARDARLQGALAMELMIKQLTNGASTQPEHSMVDVQLVERGSCAPPREMQTIAFNKVDR</sequence>
<dbReference type="GO" id="GO:0003700">
    <property type="term" value="F:DNA-binding transcription factor activity"/>
    <property type="evidence" value="ECO:0007669"/>
    <property type="project" value="TreeGrafter"/>
</dbReference>
<dbReference type="AlphaFoldDB" id="A0A094QA05"/>
<protein>
    <recommendedName>
        <fullName evidence="5">HTH lacI-type domain-containing protein</fullName>
    </recommendedName>
</protein>
<keyword evidence="2" id="KW-0805">Transcription regulation</keyword>
<dbReference type="Pfam" id="PF00356">
    <property type="entry name" value="LacI"/>
    <property type="match status" value="1"/>
</dbReference>
<reference evidence="6" key="1">
    <citation type="submission" date="2014-06" db="EMBL/GenBank/DDBJ databases">
        <title>Key roles for freshwater Actinobacteria revealed by deep metagenomic sequencing.</title>
        <authorList>
            <person name="Ghai R."/>
            <person name="Mizuno C.M."/>
            <person name="Picazo A."/>
            <person name="Camacho A."/>
            <person name="Rodriguez-Valera F."/>
        </authorList>
    </citation>
    <scope>NUCLEOTIDE SEQUENCE</scope>
</reference>
<feature type="domain" description="HTH lacI-type" evidence="5">
    <location>
        <begin position="4"/>
        <end position="55"/>
    </location>
</feature>
<dbReference type="EMBL" id="JNSL01000023">
    <property type="protein sequence ID" value="KGA20237.1"/>
    <property type="molecule type" value="Genomic_DNA"/>
</dbReference>
<keyword evidence="3" id="KW-0238">DNA-binding</keyword>
<dbReference type="PANTHER" id="PTHR30146">
    <property type="entry name" value="LACI-RELATED TRANSCRIPTIONAL REPRESSOR"/>
    <property type="match status" value="1"/>
</dbReference>
<dbReference type="SUPFAM" id="SSF47413">
    <property type="entry name" value="lambda repressor-like DNA-binding domains"/>
    <property type="match status" value="1"/>
</dbReference>
<organism evidence="6">
    <name type="scientific">freshwater metagenome</name>
    <dbReference type="NCBI Taxonomy" id="449393"/>
    <lineage>
        <taxon>unclassified sequences</taxon>
        <taxon>metagenomes</taxon>
        <taxon>ecological metagenomes</taxon>
    </lineage>
</organism>
<keyword evidence="4" id="KW-0804">Transcription</keyword>
<dbReference type="GO" id="GO:0000976">
    <property type="term" value="F:transcription cis-regulatory region binding"/>
    <property type="evidence" value="ECO:0007669"/>
    <property type="project" value="TreeGrafter"/>
</dbReference>
<dbReference type="PANTHER" id="PTHR30146:SF148">
    <property type="entry name" value="HTH-TYPE TRANSCRIPTIONAL REPRESSOR PURR-RELATED"/>
    <property type="match status" value="1"/>
</dbReference>
<dbReference type="PROSITE" id="PS50932">
    <property type="entry name" value="HTH_LACI_2"/>
    <property type="match status" value="1"/>
</dbReference>
<evidence type="ECO:0000256" key="4">
    <source>
        <dbReference type="ARBA" id="ARBA00023163"/>
    </source>
</evidence>
<evidence type="ECO:0000259" key="5">
    <source>
        <dbReference type="PROSITE" id="PS50932"/>
    </source>
</evidence>
<dbReference type="Gene3D" id="3.40.50.2300">
    <property type="match status" value="2"/>
</dbReference>
<dbReference type="InterPro" id="IPR028082">
    <property type="entry name" value="Peripla_BP_I"/>
</dbReference>
<evidence type="ECO:0000256" key="2">
    <source>
        <dbReference type="ARBA" id="ARBA00023015"/>
    </source>
</evidence>
<proteinExistence type="predicted"/>
<comment type="caution">
    <text evidence="6">The sequence shown here is derived from an EMBL/GenBank/DDBJ whole genome shotgun (WGS) entry which is preliminary data.</text>
</comment>
<keyword evidence="1" id="KW-0678">Repressor</keyword>
<dbReference type="Pfam" id="PF13377">
    <property type="entry name" value="Peripla_BP_3"/>
    <property type="match status" value="1"/>
</dbReference>
<dbReference type="SUPFAM" id="SSF53822">
    <property type="entry name" value="Periplasmic binding protein-like I"/>
    <property type="match status" value="1"/>
</dbReference>
<dbReference type="InterPro" id="IPR010982">
    <property type="entry name" value="Lambda_DNA-bd_dom_sf"/>
</dbReference>
<dbReference type="Gene3D" id="1.10.260.40">
    <property type="entry name" value="lambda repressor-like DNA-binding domains"/>
    <property type="match status" value="1"/>
</dbReference>
<evidence type="ECO:0000256" key="3">
    <source>
        <dbReference type="ARBA" id="ARBA00023125"/>
    </source>
</evidence>
<dbReference type="CDD" id="cd01392">
    <property type="entry name" value="HTH_LacI"/>
    <property type="match status" value="1"/>
</dbReference>
<name>A0A094QA05_9ZZZZ</name>
<evidence type="ECO:0000256" key="1">
    <source>
        <dbReference type="ARBA" id="ARBA00022491"/>
    </source>
</evidence>